<protein>
    <submittedName>
        <fullName evidence="2">Uncharacterized protein</fullName>
    </submittedName>
</protein>
<evidence type="ECO:0000313" key="2">
    <source>
        <dbReference type="EMBL" id="GAA3938030.1"/>
    </source>
</evidence>
<proteinExistence type="predicted"/>
<sequence length="167" mass="16114">MFRTAARAHPACAAPAVRRRSPLGTLLLGLVLGLLVCAAPVPYAVPGAGAAVVAYGDPDTAAAVVAHGVSGPGVSARAHGSGEVSVPAAGGPVPGCGHRDPAEAGAGGPAVPPRAQGFAELLPALTADRTPGAAAWGAGPEAGHPAPGREPPELVPPSPLELSVLRV</sequence>
<evidence type="ECO:0000313" key="3">
    <source>
        <dbReference type="Proteomes" id="UP001501000"/>
    </source>
</evidence>
<evidence type="ECO:0000256" key="1">
    <source>
        <dbReference type="SAM" id="MobiDB-lite"/>
    </source>
</evidence>
<feature type="region of interest" description="Disordered" evidence="1">
    <location>
        <begin position="129"/>
        <end position="167"/>
    </location>
</feature>
<gene>
    <name evidence="2" type="ORF">GCM10022244_53030</name>
</gene>
<feature type="compositionally biased region" description="Low complexity" evidence="1">
    <location>
        <begin position="131"/>
        <end position="146"/>
    </location>
</feature>
<organism evidence="2 3">
    <name type="scientific">Streptomyces gulbargensis</name>
    <dbReference type="NCBI Taxonomy" id="364901"/>
    <lineage>
        <taxon>Bacteria</taxon>
        <taxon>Bacillati</taxon>
        <taxon>Actinomycetota</taxon>
        <taxon>Actinomycetes</taxon>
        <taxon>Kitasatosporales</taxon>
        <taxon>Streptomycetaceae</taxon>
        <taxon>Streptomyces</taxon>
    </lineage>
</organism>
<comment type="caution">
    <text evidence="2">The sequence shown here is derived from an EMBL/GenBank/DDBJ whole genome shotgun (WGS) entry which is preliminary data.</text>
</comment>
<dbReference type="EMBL" id="BAABAJ010000026">
    <property type="protein sequence ID" value="GAA3938030.1"/>
    <property type="molecule type" value="Genomic_DNA"/>
</dbReference>
<reference evidence="3" key="1">
    <citation type="journal article" date="2019" name="Int. J. Syst. Evol. Microbiol.">
        <title>The Global Catalogue of Microorganisms (GCM) 10K type strain sequencing project: providing services to taxonomists for standard genome sequencing and annotation.</title>
        <authorList>
            <consortium name="The Broad Institute Genomics Platform"/>
            <consortium name="The Broad Institute Genome Sequencing Center for Infectious Disease"/>
            <person name="Wu L."/>
            <person name="Ma J."/>
        </authorList>
    </citation>
    <scope>NUCLEOTIDE SEQUENCE [LARGE SCALE GENOMIC DNA]</scope>
    <source>
        <strain evidence="3">JCM 16956</strain>
    </source>
</reference>
<keyword evidence="3" id="KW-1185">Reference proteome</keyword>
<accession>A0ABP7N6W7</accession>
<dbReference type="Proteomes" id="UP001501000">
    <property type="component" value="Unassembled WGS sequence"/>
</dbReference>
<name>A0ABP7N6W7_9ACTN</name>
<dbReference type="RefSeq" id="WP_345287189.1">
    <property type="nucleotide sequence ID" value="NZ_BAABAJ010000026.1"/>
</dbReference>